<dbReference type="GO" id="GO:0004553">
    <property type="term" value="F:hydrolase activity, hydrolyzing O-glycosyl compounds"/>
    <property type="evidence" value="ECO:0007669"/>
    <property type="project" value="InterPro"/>
</dbReference>
<feature type="active site" description="Proton donor" evidence="8">
    <location>
        <position position="171"/>
    </location>
</feature>
<dbReference type="PANTHER" id="PTHR32092:SF14">
    <property type="entry name" value="MALTOSE-6'-PHOSPHATE GLUCOSIDASE"/>
    <property type="match status" value="1"/>
</dbReference>
<keyword evidence="6 10" id="KW-0464">Manganese</keyword>
<dbReference type="GO" id="GO:0046872">
    <property type="term" value="F:metal ion binding"/>
    <property type="evidence" value="ECO:0007669"/>
    <property type="project" value="UniProtKB-KW"/>
</dbReference>
<feature type="domain" description="Glycosyl hydrolase family 4 C-terminal" evidence="13">
    <location>
        <begin position="195"/>
        <end position="414"/>
    </location>
</feature>
<feature type="binding site" evidence="10">
    <location>
        <position position="170"/>
    </location>
    <ligand>
        <name>Mn(2+)</name>
        <dbReference type="ChEBI" id="CHEBI:29035"/>
    </ligand>
</feature>
<dbReference type="RefSeq" id="WP_058723369.1">
    <property type="nucleotide sequence ID" value="NZ_CAUBPW010000044.1"/>
</dbReference>
<comment type="similarity">
    <text evidence="1 12">Belongs to the glycosyl hydrolase 4 family.</text>
</comment>
<feature type="site" description="Increases basicity of active site Tyr" evidence="11">
    <location>
        <position position="109"/>
    </location>
</feature>
<dbReference type="SUPFAM" id="SSF51735">
    <property type="entry name" value="NAD(P)-binding Rossmann-fold domains"/>
    <property type="match status" value="1"/>
</dbReference>
<evidence type="ECO:0000256" key="4">
    <source>
        <dbReference type="ARBA" id="ARBA00022801"/>
    </source>
</evidence>
<evidence type="ECO:0000313" key="14">
    <source>
        <dbReference type="EMBL" id="KUE75981.1"/>
    </source>
</evidence>
<dbReference type="InterPro" id="IPR015955">
    <property type="entry name" value="Lactate_DH/Glyco_Ohase_4_C"/>
</dbReference>
<evidence type="ECO:0000256" key="3">
    <source>
        <dbReference type="ARBA" id="ARBA00022723"/>
    </source>
</evidence>
<evidence type="ECO:0000313" key="15">
    <source>
        <dbReference type="Proteomes" id="UP000053433"/>
    </source>
</evidence>
<dbReference type="Pfam" id="PF11975">
    <property type="entry name" value="Glyco_hydro_4C"/>
    <property type="match status" value="1"/>
</dbReference>
<keyword evidence="10" id="KW-0533">Nickel</keyword>
<evidence type="ECO:0000256" key="11">
    <source>
        <dbReference type="PIRSR" id="PIRSR601088-4"/>
    </source>
</evidence>
<dbReference type="PANTHER" id="PTHR32092">
    <property type="entry name" value="6-PHOSPHO-BETA-GLUCOSIDASE-RELATED"/>
    <property type="match status" value="1"/>
</dbReference>
<dbReference type="SUPFAM" id="SSF56327">
    <property type="entry name" value="LDH C-terminal domain-like"/>
    <property type="match status" value="1"/>
</dbReference>
<gene>
    <name evidence="14" type="ORF">ASJ35_11355</name>
</gene>
<organism evidence="14 15">
    <name type="scientific">Ruthenibacterium lactatiformans</name>
    <dbReference type="NCBI Taxonomy" id="1550024"/>
    <lineage>
        <taxon>Bacteria</taxon>
        <taxon>Bacillati</taxon>
        <taxon>Bacillota</taxon>
        <taxon>Clostridia</taxon>
        <taxon>Eubacteriales</taxon>
        <taxon>Oscillospiraceae</taxon>
        <taxon>Ruthenibacterium</taxon>
    </lineage>
</organism>
<comment type="caution">
    <text evidence="14">The sequence shown here is derived from an EMBL/GenBank/DDBJ whole genome shotgun (WGS) entry which is preliminary data.</text>
</comment>
<dbReference type="AlphaFoldDB" id="A0A0W7TQ76"/>
<dbReference type="GO" id="GO:0005975">
    <property type="term" value="P:carbohydrate metabolic process"/>
    <property type="evidence" value="ECO:0007669"/>
    <property type="project" value="InterPro"/>
</dbReference>
<feature type="binding site" evidence="9">
    <location>
        <position position="93"/>
    </location>
    <ligand>
        <name>substrate</name>
    </ligand>
</feature>
<keyword evidence="10" id="KW-0170">Cobalt</keyword>
<reference evidence="14 15" key="1">
    <citation type="submission" date="2015-10" db="EMBL/GenBank/DDBJ databases">
        <title>A novel member of the family Ruminococcaceae isolated from human faeces.</title>
        <authorList>
            <person name="Shkoporov A.N."/>
            <person name="Chaplin A.V."/>
            <person name="Motuzova O.V."/>
            <person name="Kafarskaia L.I."/>
            <person name="Efimov B.A."/>
        </authorList>
    </citation>
    <scope>NUCLEOTIDE SEQUENCE [LARGE SCALE GENOMIC DNA]</scope>
    <source>
        <strain evidence="14 15">668</strain>
    </source>
</reference>
<evidence type="ECO:0000256" key="7">
    <source>
        <dbReference type="ARBA" id="ARBA00023295"/>
    </source>
</evidence>
<dbReference type="PRINTS" id="PR00732">
    <property type="entry name" value="GLHYDRLASE4"/>
</dbReference>
<feature type="active site" description="Proton acceptor" evidence="8">
    <location>
        <position position="262"/>
    </location>
</feature>
<name>A0A0W7TQ76_9FIRM</name>
<sequence length="440" mass="49551">MKKNKVVIVGGGSTWTPGLLKSLCVKKDDFPLEELRLFDTDGARQEPIGRFAQILFAEEYPGVQVTYTTDKREAYTGVDFVFCQIRTGGFAMRKLDEQIPLAHGVVGQETCGAGGFAYGMRSIPDMIEIVRDARTYANDPWILNYTNPAAIVALALDKVFPGDKKIVNMCDQPVNLLQAFAKILRIDRSELHPEYIGLNHFGWFTQLQNASGQDLMPQLREKILRDGFAPADAAERDASWLETYSTVKAMVRDFPNYIPNTYLQYYLYPQEVVERLDPIHTRTEEVENGRQRRVFEECARVQREGTAQGSSIAKNEAHADMIVEVAASIAYDEGRPFIMITRNDGVITNFHQDAMVECLAHVGKGGVQPVPFGEIDVFMKGLMEGQYAYETLTVEAYFEKSYEKALKALTLNRTLVDAQKARAVLDDLQDANQGYWPELL</sequence>
<dbReference type="Proteomes" id="UP000053433">
    <property type="component" value="Unassembled WGS sequence"/>
</dbReference>
<evidence type="ECO:0000256" key="5">
    <source>
        <dbReference type="ARBA" id="ARBA00023027"/>
    </source>
</evidence>
<dbReference type="InterPro" id="IPR022616">
    <property type="entry name" value="Glyco_hydro_4_C"/>
</dbReference>
<evidence type="ECO:0000256" key="9">
    <source>
        <dbReference type="PIRSR" id="PIRSR601088-2"/>
    </source>
</evidence>
<evidence type="ECO:0000256" key="8">
    <source>
        <dbReference type="PIRSR" id="PIRSR601088-1"/>
    </source>
</evidence>
<dbReference type="Gene3D" id="3.40.50.720">
    <property type="entry name" value="NAD(P)-binding Rossmann-like Domain"/>
    <property type="match status" value="1"/>
</dbReference>
<keyword evidence="4 12" id="KW-0378">Hydrolase</keyword>
<evidence type="ECO:0000256" key="10">
    <source>
        <dbReference type="PIRSR" id="PIRSR601088-3"/>
    </source>
</evidence>
<dbReference type="InterPro" id="IPR001088">
    <property type="entry name" value="Glyco_hydro_4"/>
</dbReference>
<comment type="cofactor">
    <cofactor evidence="12">
        <name>NAD(+)</name>
        <dbReference type="ChEBI" id="CHEBI:57540"/>
    </cofactor>
    <text evidence="12">Binds 1 NAD(+) per subunit.</text>
</comment>
<dbReference type="InterPro" id="IPR036291">
    <property type="entry name" value="NAD(P)-bd_dom_sf"/>
</dbReference>
<keyword evidence="3 10" id="KW-0479">Metal-binding</keyword>
<keyword evidence="10" id="KW-0408">Iron</keyword>
<dbReference type="Gene3D" id="3.90.110.10">
    <property type="entry name" value="Lactate dehydrogenase/glycoside hydrolase, family 4, C-terminal"/>
    <property type="match status" value="1"/>
</dbReference>
<feature type="binding site" evidence="9">
    <location>
        <position position="282"/>
    </location>
    <ligand>
        <name>substrate</name>
    </ligand>
</feature>
<feature type="binding site" evidence="10">
    <location>
        <position position="200"/>
    </location>
    <ligand>
        <name>Mn(2+)</name>
        <dbReference type="ChEBI" id="CHEBI:29035"/>
    </ligand>
</feature>
<evidence type="ECO:0000256" key="2">
    <source>
        <dbReference type="ARBA" id="ARBA00011881"/>
    </source>
</evidence>
<accession>A0A0W7TQ76</accession>
<dbReference type="EMBL" id="LMUA01000014">
    <property type="protein sequence ID" value="KUE75981.1"/>
    <property type="molecule type" value="Genomic_DNA"/>
</dbReference>
<feature type="binding site" evidence="9">
    <location>
        <position position="147"/>
    </location>
    <ligand>
        <name>substrate</name>
    </ligand>
</feature>
<keyword evidence="5 12" id="KW-0520">NAD</keyword>
<dbReference type="GO" id="GO:0016616">
    <property type="term" value="F:oxidoreductase activity, acting on the CH-OH group of donors, NAD or NADP as acceptor"/>
    <property type="evidence" value="ECO:0007669"/>
    <property type="project" value="InterPro"/>
</dbReference>
<evidence type="ECO:0000259" key="13">
    <source>
        <dbReference type="Pfam" id="PF11975"/>
    </source>
</evidence>
<proteinExistence type="inferred from homology"/>
<evidence type="ECO:0000256" key="1">
    <source>
        <dbReference type="ARBA" id="ARBA00010141"/>
    </source>
</evidence>
<dbReference type="Pfam" id="PF02056">
    <property type="entry name" value="Glyco_hydro_4"/>
    <property type="match status" value="1"/>
</dbReference>
<evidence type="ECO:0000256" key="6">
    <source>
        <dbReference type="ARBA" id="ARBA00023211"/>
    </source>
</evidence>
<keyword evidence="7 12" id="KW-0326">Glycosidase</keyword>
<evidence type="ECO:0000256" key="12">
    <source>
        <dbReference type="RuleBase" id="RU361152"/>
    </source>
</evidence>
<comment type="subunit">
    <text evidence="2">Homotetramer.</text>
</comment>
<protein>
    <submittedName>
        <fullName evidence="14">6-phospho-alpha-glucosidase</fullName>
    </submittedName>
</protein>